<name>A0A7C3KCJ8_9CYAN</name>
<organism evidence="4">
    <name type="scientific">Oscillatoriales cyanobacterium SpSt-418</name>
    <dbReference type="NCBI Taxonomy" id="2282169"/>
    <lineage>
        <taxon>Bacteria</taxon>
        <taxon>Bacillati</taxon>
        <taxon>Cyanobacteriota</taxon>
        <taxon>Cyanophyceae</taxon>
        <taxon>Oscillatoriophycideae</taxon>
        <taxon>Oscillatoriales</taxon>
    </lineage>
</organism>
<feature type="transmembrane region" description="Helical" evidence="2">
    <location>
        <begin position="12"/>
        <end position="34"/>
    </location>
</feature>
<proteinExistence type="predicted"/>
<feature type="transmembrane region" description="Helical" evidence="2">
    <location>
        <begin position="78"/>
        <end position="100"/>
    </location>
</feature>
<dbReference type="InterPro" id="IPR050300">
    <property type="entry name" value="GDXG_lipolytic_enzyme"/>
</dbReference>
<dbReference type="SUPFAM" id="SSF53474">
    <property type="entry name" value="alpha/beta-Hydrolases"/>
    <property type="match status" value="1"/>
</dbReference>
<dbReference type="GO" id="GO:0016787">
    <property type="term" value="F:hydrolase activity"/>
    <property type="evidence" value="ECO:0007669"/>
    <property type="project" value="UniProtKB-KW"/>
</dbReference>
<dbReference type="InterPro" id="IPR029058">
    <property type="entry name" value="AB_hydrolase_fold"/>
</dbReference>
<gene>
    <name evidence="4" type="ORF">ENR64_07410</name>
</gene>
<evidence type="ECO:0000256" key="2">
    <source>
        <dbReference type="SAM" id="Phobius"/>
    </source>
</evidence>
<dbReference type="InterPro" id="IPR049492">
    <property type="entry name" value="BD-FAE-like_dom"/>
</dbReference>
<keyword evidence="2" id="KW-0812">Transmembrane</keyword>
<reference evidence="4" key="1">
    <citation type="journal article" date="2020" name="mSystems">
        <title>Genome- and Community-Level Interaction Insights into Carbon Utilization and Element Cycling Functions of Hydrothermarchaeota in Hydrothermal Sediment.</title>
        <authorList>
            <person name="Zhou Z."/>
            <person name="Liu Y."/>
            <person name="Xu W."/>
            <person name="Pan J."/>
            <person name="Luo Z.H."/>
            <person name="Li M."/>
        </authorList>
    </citation>
    <scope>NUCLEOTIDE SEQUENCE [LARGE SCALE GENOMIC DNA]</scope>
    <source>
        <strain evidence="4">SpSt-418</strain>
    </source>
</reference>
<dbReference type="PANTHER" id="PTHR48081:SF13">
    <property type="entry name" value="ALPHA_BETA HYDROLASE"/>
    <property type="match status" value="1"/>
</dbReference>
<dbReference type="EMBL" id="DSRU01000093">
    <property type="protein sequence ID" value="HFM97584.1"/>
    <property type="molecule type" value="Genomic_DNA"/>
</dbReference>
<accession>A0A7C3KCJ8</accession>
<dbReference type="PANTHER" id="PTHR48081">
    <property type="entry name" value="AB HYDROLASE SUPERFAMILY PROTEIN C4A8.06C"/>
    <property type="match status" value="1"/>
</dbReference>
<evidence type="ECO:0000313" key="4">
    <source>
        <dbReference type="EMBL" id="HFM97584.1"/>
    </source>
</evidence>
<evidence type="ECO:0000256" key="1">
    <source>
        <dbReference type="ARBA" id="ARBA00022801"/>
    </source>
</evidence>
<keyword evidence="2" id="KW-1133">Transmembrane helix</keyword>
<dbReference type="AlphaFoldDB" id="A0A7C3KCJ8"/>
<comment type="caution">
    <text evidence="4">The sequence shown here is derived from an EMBL/GenBank/DDBJ whole genome shotgun (WGS) entry which is preliminary data.</text>
</comment>
<keyword evidence="2" id="KW-0472">Membrane</keyword>
<dbReference type="Pfam" id="PF20434">
    <property type="entry name" value="BD-FAE"/>
    <property type="match status" value="1"/>
</dbReference>
<feature type="transmembrane region" description="Helical" evidence="2">
    <location>
        <begin position="55"/>
        <end position="72"/>
    </location>
</feature>
<keyword evidence="1 4" id="KW-0378">Hydrolase</keyword>
<dbReference type="Gene3D" id="3.40.50.1820">
    <property type="entry name" value="alpha/beta hydrolase"/>
    <property type="match status" value="1"/>
</dbReference>
<evidence type="ECO:0000259" key="3">
    <source>
        <dbReference type="Pfam" id="PF20434"/>
    </source>
</evidence>
<feature type="domain" description="BD-FAE-like" evidence="3">
    <location>
        <begin position="172"/>
        <end position="358"/>
    </location>
</feature>
<sequence length="403" mass="44521">MIAVILSFVLKYLLPLLALGFAIRVLSRSLWIVVPPFTYSLLGRSIAAPELSLRWLLLSLFALGFALLTLRFSGWGSVAVVVSVLSLLLCSLPLVQFPVAHRQMEQAMQQTLGHSLAQISPETRARLRPAPFNAYQALRGISVPEVEVSRGIVFAEPADERLRLNRYHAPIKGKRPTLVMIHGGGWRSGSADSDELFSRYMAAQGYTAISITYRLAPRHRFPAQLEDVRAALSAIQAHADEWQVDLERVALVGRSAGGTLALLAAYQTTPFPIRAVVSYYAPVDLTRAYLEPPVPNPADIHQSALAFLGGTPDEKPELYQQASPASYIRRSLPSSLFIYAGRDHLVRNEFAQAFAKQLQAVGNQVVYLEVPWAEHAFDALFHGLGSQLTLYHLERFLAGVMLL</sequence>
<protein>
    <submittedName>
        <fullName evidence="4">Alpha/beta hydrolase</fullName>
    </submittedName>
</protein>